<dbReference type="Proteomes" id="UP000236449">
    <property type="component" value="Unassembled WGS sequence"/>
</dbReference>
<dbReference type="InterPro" id="IPR048372">
    <property type="entry name" value="ZapC_C"/>
</dbReference>
<dbReference type="Proteomes" id="UP000236547">
    <property type="component" value="Unassembled WGS sequence"/>
</dbReference>
<dbReference type="AlphaFoldDB" id="A0A2J8G0C1"/>
<dbReference type="Pfam" id="PF07126">
    <property type="entry name" value="ZapC_C"/>
    <property type="match status" value="1"/>
</dbReference>
<dbReference type="EMBL" id="POSM01000037">
    <property type="protein sequence ID" value="PNH98288.1"/>
    <property type="molecule type" value="Genomic_DNA"/>
</dbReference>
<evidence type="ECO:0000259" key="7">
    <source>
        <dbReference type="Pfam" id="PF07126"/>
    </source>
</evidence>
<name>A0A2J8G0C1_VIBDI</name>
<keyword evidence="4 5" id="KW-0131">Cell cycle</keyword>
<comment type="similarity">
    <text evidence="5 6">Belongs to the ZapC family.</text>
</comment>
<keyword evidence="1 5" id="KW-0963">Cytoplasm</keyword>
<feature type="domain" description="Cell-division protein ZapC C-terminal" evidence="7">
    <location>
        <begin position="89"/>
        <end position="168"/>
    </location>
</feature>
<evidence type="ECO:0000256" key="6">
    <source>
        <dbReference type="PIRNR" id="PIRNR010252"/>
    </source>
</evidence>
<comment type="caution">
    <text evidence="10">The sequence shown here is derived from an EMBL/GenBank/DDBJ whole genome shotgun (WGS) entry which is preliminary data.</text>
</comment>
<accession>A0A2J8G0C1</accession>
<evidence type="ECO:0000256" key="5">
    <source>
        <dbReference type="HAMAP-Rule" id="MF_00906"/>
    </source>
</evidence>
<organism evidence="10 11">
    <name type="scientific">Vibrio diazotrophicus</name>
    <dbReference type="NCBI Taxonomy" id="685"/>
    <lineage>
        <taxon>Bacteria</taxon>
        <taxon>Pseudomonadati</taxon>
        <taxon>Pseudomonadota</taxon>
        <taxon>Gammaproteobacteria</taxon>
        <taxon>Vibrionales</taxon>
        <taxon>Vibrionaceae</taxon>
        <taxon>Vibrio</taxon>
    </lineage>
</organism>
<feature type="domain" description="Cell-division protein ZapC N-terminal" evidence="8">
    <location>
        <begin position="1"/>
        <end position="88"/>
    </location>
</feature>
<dbReference type="InterPro" id="IPR009809">
    <property type="entry name" value="ZapC"/>
</dbReference>
<comment type="function">
    <text evidence="5 6">Contributes to the efficiency of the cell division process by stabilizing the polymeric form of the cell division protein FtsZ. Acts by promoting interactions between FtsZ protofilaments and suppressing the GTPase activity of FtsZ.</text>
</comment>
<evidence type="ECO:0000313" key="12">
    <source>
        <dbReference type="Proteomes" id="UP000236547"/>
    </source>
</evidence>
<evidence type="ECO:0000313" key="9">
    <source>
        <dbReference type="EMBL" id="PNH98288.1"/>
    </source>
</evidence>
<proteinExistence type="inferred from homology"/>
<dbReference type="GO" id="GO:0000917">
    <property type="term" value="P:division septum assembly"/>
    <property type="evidence" value="ECO:0007669"/>
    <property type="project" value="UniProtKB-KW"/>
</dbReference>
<dbReference type="OrthoDB" id="5765005at2"/>
<dbReference type="Pfam" id="PF21083">
    <property type="entry name" value="ZapC_N"/>
    <property type="match status" value="1"/>
</dbReference>
<dbReference type="HAMAP" id="MF_00906">
    <property type="entry name" value="ZapC"/>
    <property type="match status" value="1"/>
</dbReference>
<keyword evidence="12" id="KW-1185">Reference proteome</keyword>
<dbReference type="InterPro" id="IPR048373">
    <property type="entry name" value="ZapC_N"/>
</dbReference>
<dbReference type="EMBL" id="POSK01000009">
    <property type="protein sequence ID" value="PNI04167.1"/>
    <property type="molecule type" value="Genomic_DNA"/>
</dbReference>
<evidence type="ECO:0000256" key="3">
    <source>
        <dbReference type="ARBA" id="ARBA00023210"/>
    </source>
</evidence>
<evidence type="ECO:0000256" key="1">
    <source>
        <dbReference type="ARBA" id="ARBA00022490"/>
    </source>
</evidence>
<evidence type="ECO:0000256" key="4">
    <source>
        <dbReference type="ARBA" id="ARBA00023306"/>
    </source>
</evidence>
<dbReference type="GeneID" id="94024641"/>
<gene>
    <name evidence="5" type="primary">zapC</name>
    <name evidence="10" type="ORF">C1N32_14330</name>
    <name evidence="9" type="ORF">C1O25_19185</name>
</gene>
<keyword evidence="2 5" id="KW-0132">Cell division</keyword>
<evidence type="ECO:0000313" key="11">
    <source>
        <dbReference type="Proteomes" id="UP000236449"/>
    </source>
</evidence>
<comment type="subcellular location">
    <subcellularLocation>
        <location evidence="5 6">Cytoplasm</location>
    </subcellularLocation>
</comment>
<evidence type="ECO:0000256" key="2">
    <source>
        <dbReference type="ARBA" id="ARBA00022618"/>
    </source>
</evidence>
<reference evidence="11 12" key="1">
    <citation type="submission" date="2018-01" db="EMBL/GenBank/DDBJ databases">
        <title>Draft genome sequences of six Vibrio diazotrophicus strains isolated from deep-sea sediments of the Baltic Sea.</title>
        <authorList>
            <person name="Castillo D."/>
            <person name="Vandieken V."/>
            <person name="Chiang O."/>
            <person name="Middelboe M."/>
        </authorList>
    </citation>
    <scope>NUCLEOTIDE SEQUENCE [LARGE SCALE GENOMIC DNA]</scope>
    <source>
        <strain evidence="10 11">60.27F</strain>
        <strain evidence="9 12">65.10M</strain>
    </source>
</reference>
<dbReference type="GO" id="GO:0043093">
    <property type="term" value="P:FtsZ-dependent cytokinesis"/>
    <property type="evidence" value="ECO:0007669"/>
    <property type="project" value="UniProtKB-UniRule"/>
</dbReference>
<evidence type="ECO:0000259" key="8">
    <source>
        <dbReference type="Pfam" id="PF21083"/>
    </source>
</evidence>
<comment type="subunit">
    <text evidence="5">Interacts directly with FtsZ.</text>
</comment>
<dbReference type="RefSeq" id="WP_042482445.1">
    <property type="nucleotide sequence ID" value="NZ_CBCRWT010000019.1"/>
</dbReference>
<sequence length="180" mass="20367">MLKPSDKWNWYYSDSEGYLMLELGEDMVFRTNLSSNLLVDCAFASNQFTVDDASDYQTYKERIDCLNLSEPRKVELVLYCVAAKRFHKPVQPKSWFFDYQSSGYSPEEGEVVSLVNSNGQGYFIVLEVGDSASLCALVDLEDFALNGSKQLRFGQVIKVMHDRMASANQILLPQPMAMVG</sequence>
<protein>
    <recommendedName>
        <fullName evidence="5 6">Cell division protein ZapC</fullName>
    </recommendedName>
</protein>
<dbReference type="GO" id="GO:0005737">
    <property type="term" value="C:cytoplasm"/>
    <property type="evidence" value="ECO:0007669"/>
    <property type="project" value="UniProtKB-SubCell"/>
</dbReference>
<dbReference type="PIRSF" id="PIRSF010252">
    <property type="entry name" value="ZapC"/>
    <property type="match status" value="1"/>
</dbReference>
<evidence type="ECO:0000313" key="10">
    <source>
        <dbReference type="EMBL" id="PNI04167.1"/>
    </source>
</evidence>
<keyword evidence="3 5" id="KW-0717">Septation</keyword>